<dbReference type="Proteomes" id="UP000256379">
    <property type="component" value="Unassembled WGS sequence"/>
</dbReference>
<accession>A0A3D8IHH9</accession>
<sequence length="80" mass="9353">MILSQKLKTIVVECSHLFGLKEIMGHLYTFRDLFCIFVRFIKVIHCKSFLESKKDSGILAKNSKDLIMKALRRFGQGYRL</sequence>
<gene>
    <name evidence="1" type="ORF">CQA53_07725</name>
</gene>
<proteinExistence type="predicted"/>
<dbReference type="EMBL" id="NXLQ01000018">
    <property type="protein sequence ID" value="RDU64632.1"/>
    <property type="molecule type" value="Genomic_DNA"/>
</dbReference>
<keyword evidence="2" id="KW-1185">Reference proteome</keyword>
<evidence type="ECO:0000313" key="2">
    <source>
        <dbReference type="Proteomes" id="UP000256379"/>
    </source>
</evidence>
<dbReference type="RefSeq" id="WP_115543431.1">
    <property type="nucleotide sequence ID" value="NZ_NXLQ01000018.1"/>
</dbReference>
<protein>
    <submittedName>
        <fullName evidence="1">Uncharacterized protein</fullName>
    </submittedName>
</protein>
<dbReference type="AlphaFoldDB" id="A0A3D8IHH9"/>
<organism evidence="1 2">
    <name type="scientific">Helicobacter didelphidarum</name>
    <dbReference type="NCBI Taxonomy" id="2040648"/>
    <lineage>
        <taxon>Bacteria</taxon>
        <taxon>Pseudomonadati</taxon>
        <taxon>Campylobacterota</taxon>
        <taxon>Epsilonproteobacteria</taxon>
        <taxon>Campylobacterales</taxon>
        <taxon>Helicobacteraceae</taxon>
        <taxon>Helicobacter</taxon>
    </lineage>
</organism>
<reference evidence="1 2" key="1">
    <citation type="submission" date="2018-04" db="EMBL/GenBank/DDBJ databases">
        <title>Novel Campyloabacter and Helicobacter Species and Strains.</title>
        <authorList>
            <person name="Mannion A.J."/>
            <person name="Shen Z."/>
            <person name="Fox J.G."/>
        </authorList>
    </citation>
    <scope>NUCLEOTIDE SEQUENCE [LARGE SCALE GENOMIC DNA]</scope>
    <source>
        <strain evidence="1 2">MIT 17-337</strain>
    </source>
</reference>
<evidence type="ECO:0000313" key="1">
    <source>
        <dbReference type="EMBL" id="RDU64632.1"/>
    </source>
</evidence>
<name>A0A3D8IHH9_9HELI</name>
<comment type="caution">
    <text evidence="1">The sequence shown here is derived from an EMBL/GenBank/DDBJ whole genome shotgun (WGS) entry which is preliminary data.</text>
</comment>